<evidence type="ECO:0000256" key="8">
    <source>
        <dbReference type="ARBA" id="ARBA00023027"/>
    </source>
</evidence>
<evidence type="ECO:0000256" key="10">
    <source>
        <dbReference type="ARBA" id="ARBA00031800"/>
    </source>
</evidence>
<dbReference type="PROSITE" id="PS01280">
    <property type="entry name" value="GIDA_1"/>
    <property type="match status" value="1"/>
</dbReference>
<name>A0ABY6IZL7_9BACT</name>
<dbReference type="Pfam" id="PF13932">
    <property type="entry name" value="SAM_GIDA_C"/>
    <property type="match status" value="1"/>
</dbReference>
<dbReference type="SUPFAM" id="SSF51905">
    <property type="entry name" value="FAD/NAD(P)-binding domain"/>
    <property type="match status" value="1"/>
</dbReference>
<sequence length="382" mass="43995">MLDHLHRHQSSRYVKDRLRSVTYVPGTDPGVGPRYCPSIEDKINRFAERERHQLFVEPEGFNTVEIYVNGFSTSLPEDVQYKALKMVPGFENVRMFRPGYAIEYDFFPPTQLTFSLETKQVANLFFAGQINGTTGYEEAACQGLMAGINAHLKTRNEAPFVLKRSEAYIGVLIDDLINKGTEEPYRMFTSRAEFRTLLRQDNADLRLTERSFEMGLASSQRMEKVNKKKNGVEQIKSILKELPIDPEDINHLLEEKGSAPLMHRQRAHQILLRPAIDIFSMMEKVEKVKRSLEGFEKEILEQAEIQVKYEVYIDKENELVKRMGQLEDMVIPDTFDYTKLISLSAEARQKFTKIKPRTLGQASRISGVNPSDVQILMVYMGR</sequence>
<dbReference type="Pfam" id="PF01134">
    <property type="entry name" value="GIDA"/>
    <property type="match status" value="1"/>
</dbReference>
<dbReference type="Gene3D" id="1.10.150.570">
    <property type="entry name" value="GidA associated domain, C-terminal subdomain"/>
    <property type="match status" value="1"/>
</dbReference>
<dbReference type="InterPro" id="IPR020595">
    <property type="entry name" value="MnmG-rel_CS"/>
</dbReference>
<evidence type="ECO:0000256" key="9">
    <source>
        <dbReference type="ARBA" id="ARBA00025948"/>
    </source>
</evidence>
<dbReference type="Proteomes" id="UP001162741">
    <property type="component" value="Chromosome"/>
</dbReference>
<evidence type="ECO:0000313" key="13">
    <source>
        <dbReference type="Proteomes" id="UP001162741"/>
    </source>
</evidence>
<dbReference type="InterPro" id="IPR040131">
    <property type="entry name" value="MnmG_N"/>
</dbReference>
<comment type="subunit">
    <text evidence="9">Homodimer. Heterotetramer of two MnmE and two MnmG subunits.</text>
</comment>
<evidence type="ECO:0000256" key="6">
    <source>
        <dbReference type="ARBA" id="ARBA00022694"/>
    </source>
</evidence>
<evidence type="ECO:0000256" key="7">
    <source>
        <dbReference type="ARBA" id="ARBA00022827"/>
    </source>
</evidence>
<evidence type="ECO:0000256" key="4">
    <source>
        <dbReference type="ARBA" id="ARBA00020461"/>
    </source>
</evidence>
<evidence type="ECO:0000313" key="12">
    <source>
        <dbReference type="EMBL" id="UYQ92858.1"/>
    </source>
</evidence>
<proteinExistence type="inferred from homology"/>
<dbReference type="SMART" id="SM01228">
    <property type="entry name" value="GIDA_assoc_3"/>
    <property type="match status" value="1"/>
</dbReference>
<dbReference type="InterPro" id="IPR026904">
    <property type="entry name" value="MnmG_C"/>
</dbReference>
<dbReference type="EMBL" id="CP107006">
    <property type="protein sequence ID" value="UYQ92858.1"/>
    <property type="molecule type" value="Genomic_DNA"/>
</dbReference>
<comment type="function">
    <text evidence="2">NAD-binding protein involved in the addition of a carboxymethylaminomethyl (cmnm) group at the wobble position (U34) of certain tRNAs, forming tRNA-cmnm(5)s(2)U34.</text>
</comment>
<dbReference type="Gene3D" id="1.10.10.1800">
    <property type="entry name" value="tRNA uridine 5-carboxymethylaminomethyl modification enzyme MnmG/GidA"/>
    <property type="match status" value="1"/>
</dbReference>
<keyword evidence="5" id="KW-0285">Flavoprotein</keyword>
<comment type="cofactor">
    <cofactor evidence="1">
        <name>FAD</name>
        <dbReference type="ChEBI" id="CHEBI:57692"/>
    </cofactor>
</comment>
<dbReference type="InterPro" id="IPR036188">
    <property type="entry name" value="FAD/NAD-bd_sf"/>
</dbReference>
<keyword evidence="8" id="KW-0520">NAD</keyword>
<evidence type="ECO:0000256" key="1">
    <source>
        <dbReference type="ARBA" id="ARBA00001974"/>
    </source>
</evidence>
<accession>A0ABY6IZL7</accession>
<comment type="similarity">
    <text evidence="3">Belongs to the MnmG family.</text>
</comment>
<feature type="domain" description="tRNA uridine 5-carboxymethylaminomethyl modification enzyme C-terminal subdomain" evidence="11">
    <location>
        <begin position="307"/>
        <end position="378"/>
    </location>
</feature>
<protein>
    <recommendedName>
        <fullName evidence="4">tRNA uridine 5-carboxymethylaminomethyl modification enzyme MnmG</fullName>
    </recommendedName>
    <alternativeName>
        <fullName evidence="10">Glucose-inhibited division protein A</fullName>
    </alternativeName>
</protein>
<gene>
    <name evidence="12" type="ORF">MKQ68_22515</name>
</gene>
<dbReference type="PROSITE" id="PS01281">
    <property type="entry name" value="GIDA_2"/>
    <property type="match status" value="1"/>
</dbReference>
<dbReference type="InterPro" id="IPR049312">
    <property type="entry name" value="GIDA_C_N"/>
</dbReference>
<keyword evidence="7" id="KW-0274">FAD</keyword>
<dbReference type="InterPro" id="IPR002218">
    <property type="entry name" value="MnmG-rel"/>
</dbReference>
<dbReference type="InterPro" id="IPR044920">
    <property type="entry name" value="MnmG_C_subdom_sf"/>
</dbReference>
<evidence type="ECO:0000256" key="3">
    <source>
        <dbReference type="ARBA" id="ARBA00007653"/>
    </source>
</evidence>
<evidence type="ECO:0000259" key="11">
    <source>
        <dbReference type="SMART" id="SM01228"/>
    </source>
</evidence>
<dbReference type="InterPro" id="IPR047001">
    <property type="entry name" value="MnmG_C_subdom"/>
</dbReference>
<keyword evidence="6" id="KW-0819">tRNA processing</keyword>
<dbReference type="Pfam" id="PF21680">
    <property type="entry name" value="GIDA_C_1st"/>
    <property type="match status" value="1"/>
</dbReference>
<dbReference type="PANTHER" id="PTHR11806:SF0">
    <property type="entry name" value="PROTEIN MTO1 HOMOLOG, MITOCHONDRIAL"/>
    <property type="match status" value="1"/>
</dbReference>
<dbReference type="PANTHER" id="PTHR11806">
    <property type="entry name" value="GLUCOSE INHIBITED DIVISION PROTEIN A"/>
    <property type="match status" value="1"/>
</dbReference>
<evidence type="ECO:0000256" key="2">
    <source>
        <dbReference type="ARBA" id="ARBA00003717"/>
    </source>
</evidence>
<evidence type="ECO:0000256" key="5">
    <source>
        <dbReference type="ARBA" id="ARBA00022630"/>
    </source>
</evidence>
<keyword evidence="13" id="KW-1185">Reference proteome</keyword>
<dbReference type="Gene3D" id="3.50.50.60">
    <property type="entry name" value="FAD/NAD(P)-binding domain"/>
    <property type="match status" value="1"/>
</dbReference>
<reference evidence="12" key="1">
    <citation type="submission" date="2022-10" db="EMBL/GenBank/DDBJ databases">
        <title>Chitinophaga sp. nov., isolated from soil.</title>
        <authorList>
            <person name="Jeon C.O."/>
        </authorList>
    </citation>
    <scope>NUCLEOTIDE SEQUENCE</scope>
    <source>
        <strain evidence="12">R8</strain>
    </source>
</reference>
<organism evidence="12 13">
    <name type="scientific">Chitinophaga horti</name>
    <dbReference type="NCBI Taxonomy" id="2920382"/>
    <lineage>
        <taxon>Bacteria</taxon>
        <taxon>Pseudomonadati</taxon>
        <taxon>Bacteroidota</taxon>
        <taxon>Chitinophagia</taxon>
        <taxon>Chitinophagales</taxon>
        <taxon>Chitinophagaceae</taxon>
        <taxon>Chitinophaga</taxon>
    </lineage>
</organism>